<evidence type="ECO:0000313" key="2">
    <source>
        <dbReference type="Proteomes" id="UP000801492"/>
    </source>
</evidence>
<evidence type="ECO:0000313" key="1">
    <source>
        <dbReference type="EMBL" id="KAF2900550.1"/>
    </source>
</evidence>
<comment type="caution">
    <text evidence="1">The sequence shown here is derived from an EMBL/GenBank/DDBJ whole genome shotgun (WGS) entry which is preliminary data.</text>
</comment>
<name>A0A8K0DHA6_IGNLU</name>
<dbReference type="EMBL" id="VTPC01002114">
    <property type="protein sequence ID" value="KAF2900550.1"/>
    <property type="molecule type" value="Genomic_DNA"/>
</dbReference>
<proteinExistence type="predicted"/>
<dbReference type="Proteomes" id="UP000801492">
    <property type="component" value="Unassembled WGS sequence"/>
</dbReference>
<organism evidence="1 2">
    <name type="scientific">Ignelater luminosus</name>
    <name type="common">Cucubano</name>
    <name type="synonym">Pyrophorus luminosus</name>
    <dbReference type="NCBI Taxonomy" id="2038154"/>
    <lineage>
        <taxon>Eukaryota</taxon>
        <taxon>Metazoa</taxon>
        <taxon>Ecdysozoa</taxon>
        <taxon>Arthropoda</taxon>
        <taxon>Hexapoda</taxon>
        <taxon>Insecta</taxon>
        <taxon>Pterygota</taxon>
        <taxon>Neoptera</taxon>
        <taxon>Endopterygota</taxon>
        <taxon>Coleoptera</taxon>
        <taxon>Polyphaga</taxon>
        <taxon>Elateriformia</taxon>
        <taxon>Elateroidea</taxon>
        <taxon>Elateridae</taxon>
        <taxon>Agrypninae</taxon>
        <taxon>Pyrophorini</taxon>
        <taxon>Ignelater</taxon>
    </lineage>
</organism>
<keyword evidence="2" id="KW-1185">Reference proteome</keyword>
<dbReference type="OrthoDB" id="6737006at2759"/>
<evidence type="ECO:0008006" key="3">
    <source>
        <dbReference type="Google" id="ProtNLM"/>
    </source>
</evidence>
<protein>
    <recommendedName>
        <fullName evidence="3">HTH psq-type domain-containing protein</fullName>
    </recommendedName>
</protein>
<dbReference type="AlphaFoldDB" id="A0A8K0DHA6"/>
<sequence length="124" mass="14345">MVRNRVRKTDRGLHSEANMREAIEPVERGISLRNAAELKNIKCTTLHCYVRKQKATGGGAEIRMNPNYAIQKIFSSELEDSLEQYLVTCSKMCYGLDTLATRRLAYEMANYHNLKIPKAWKERH</sequence>
<gene>
    <name evidence="1" type="ORF">ILUMI_05637</name>
</gene>
<accession>A0A8K0DHA6</accession>
<reference evidence="1" key="1">
    <citation type="submission" date="2019-08" db="EMBL/GenBank/DDBJ databases">
        <title>The genome of the North American firefly Photinus pyralis.</title>
        <authorList>
            <consortium name="Photinus pyralis genome working group"/>
            <person name="Fallon T.R."/>
            <person name="Sander Lower S.E."/>
            <person name="Weng J.-K."/>
        </authorList>
    </citation>
    <scope>NUCLEOTIDE SEQUENCE</scope>
    <source>
        <strain evidence="1">TRF0915ILg1</strain>
        <tissue evidence="1">Whole body</tissue>
    </source>
</reference>